<dbReference type="AlphaFoldDB" id="A0A0N4TCV5"/>
<name>A0A0N4TCV5_BRUPA</name>
<keyword evidence="1" id="KW-0472">Membrane</keyword>
<keyword evidence="1" id="KW-1133">Transmembrane helix</keyword>
<evidence type="ECO:0000313" key="2">
    <source>
        <dbReference type="EMBL" id="VDN87192.1"/>
    </source>
</evidence>
<dbReference type="WBParaSite" id="BPAG_0000604301-mRNA-1">
    <property type="protein sequence ID" value="BPAG_0000604301-mRNA-1"/>
    <property type="gene ID" value="BPAG_0000604301"/>
</dbReference>
<evidence type="ECO:0000313" key="3">
    <source>
        <dbReference type="Proteomes" id="UP000278627"/>
    </source>
</evidence>
<keyword evidence="1" id="KW-0812">Transmembrane</keyword>
<sequence>MNGQHAVQLAVIVYGVVGVSGKVLLYHTMMIIFSILSSHVLYHHVNLMK</sequence>
<feature type="transmembrane region" description="Helical" evidence="1">
    <location>
        <begin position="24"/>
        <end position="42"/>
    </location>
</feature>
<keyword evidence="3" id="KW-1185">Reference proteome</keyword>
<protein>
    <submittedName>
        <fullName evidence="4">7TM_GPCR_Srx domain-containing protein</fullName>
    </submittedName>
</protein>
<dbReference type="Proteomes" id="UP000278627">
    <property type="component" value="Unassembled WGS sequence"/>
</dbReference>
<accession>A0A0N4TCV5</accession>
<dbReference type="EMBL" id="UZAD01004947">
    <property type="protein sequence ID" value="VDN87192.1"/>
    <property type="molecule type" value="Genomic_DNA"/>
</dbReference>
<evidence type="ECO:0000256" key="1">
    <source>
        <dbReference type="SAM" id="Phobius"/>
    </source>
</evidence>
<gene>
    <name evidence="2" type="ORF">BPAG_LOCUS6006</name>
</gene>
<reference evidence="4" key="1">
    <citation type="submission" date="2017-02" db="UniProtKB">
        <authorList>
            <consortium name="WormBaseParasite"/>
        </authorList>
    </citation>
    <scope>IDENTIFICATION</scope>
</reference>
<proteinExistence type="predicted"/>
<evidence type="ECO:0000313" key="4">
    <source>
        <dbReference type="WBParaSite" id="BPAG_0000604301-mRNA-1"/>
    </source>
</evidence>
<reference evidence="2 3" key="2">
    <citation type="submission" date="2018-11" db="EMBL/GenBank/DDBJ databases">
        <authorList>
            <consortium name="Pathogen Informatics"/>
        </authorList>
    </citation>
    <scope>NUCLEOTIDE SEQUENCE [LARGE SCALE GENOMIC DNA]</scope>
</reference>
<organism evidence="4">
    <name type="scientific">Brugia pahangi</name>
    <name type="common">Filarial nematode worm</name>
    <dbReference type="NCBI Taxonomy" id="6280"/>
    <lineage>
        <taxon>Eukaryota</taxon>
        <taxon>Metazoa</taxon>
        <taxon>Ecdysozoa</taxon>
        <taxon>Nematoda</taxon>
        <taxon>Chromadorea</taxon>
        <taxon>Rhabditida</taxon>
        <taxon>Spirurina</taxon>
        <taxon>Spiruromorpha</taxon>
        <taxon>Filarioidea</taxon>
        <taxon>Onchocercidae</taxon>
        <taxon>Brugia</taxon>
    </lineage>
</organism>